<evidence type="ECO:0000313" key="2">
    <source>
        <dbReference type="EMBL" id="KAG2406408.1"/>
    </source>
</evidence>
<evidence type="ECO:0000313" key="3">
    <source>
        <dbReference type="Proteomes" id="UP000743370"/>
    </source>
</evidence>
<reference evidence="2 3" key="1">
    <citation type="submission" date="2020-05" db="EMBL/GenBank/DDBJ databases">
        <title>Vigna angularis (adzuki bean) Var. LongXiaoDou No. 4 denovo assembly.</title>
        <authorList>
            <person name="Xiang H."/>
        </authorList>
    </citation>
    <scope>NUCLEOTIDE SEQUENCE [LARGE SCALE GENOMIC DNA]</scope>
    <source>
        <tissue evidence="2">Leaf</tissue>
    </source>
</reference>
<feature type="compositionally biased region" description="Low complexity" evidence="1">
    <location>
        <begin position="76"/>
        <end position="112"/>
    </location>
</feature>
<dbReference type="Proteomes" id="UP000743370">
    <property type="component" value="Unassembled WGS sequence"/>
</dbReference>
<evidence type="ECO:0000256" key="1">
    <source>
        <dbReference type="SAM" id="MobiDB-lite"/>
    </source>
</evidence>
<sequence>MEEKENFSPPPSPQAPPLHRLQWPLHGSQRLTRLLSQAPVTSIGSSCWNPRSFGSWQARGSSPSCQTLVFIQQSNGSDSSLQSQSTEHSAAVGRVSSSGAAAAVAPDAVSSGHGNTAPHAASVTLCAAAAVHAFPSSSVHAFPSSSVRAAAHVPHQQHQNGSSGQQDFLYQD</sequence>
<dbReference type="AlphaFoldDB" id="A0A8T0L657"/>
<proteinExistence type="predicted"/>
<comment type="caution">
    <text evidence="2">The sequence shown here is derived from an EMBL/GenBank/DDBJ whole genome shotgun (WGS) entry which is preliminary data.</text>
</comment>
<feature type="compositionally biased region" description="Low complexity" evidence="1">
    <location>
        <begin position="156"/>
        <end position="166"/>
    </location>
</feature>
<organism evidence="2 3">
    <name type="scientific">Phaseolus angularis</name>
    <name type="common">Azuki bean</name>
    <name type="synonym">Vigna angularis</name>
    <dbReference type="NCBI Taxonomy" id="3914"/>
    <lineage>
        <taxon>Eukaryota</taxon>
        <taxon>Viridiplantae</taxon>
        <taxon>Streptophyta</taxon>
        <taxon>Embryophyta</taxon>
        <taxon>Tracheophyta</taxon>
        <taxon>Spermatophyta</taxon>
        <taxon>Magnoliopsida</taxon>
        <taxon>eudicotyledons</taxon>
        <taxon>Gunneridae</taxon>
        <taxon>Pentapetalae</taxon>
        <taxon>rosids</taxon>
        <taxon>fabids</taxon>
        <taxon>Fabales</taxon>
        <taxon>Fabaceae</taxon>
        <taxon>Papilionoideae</taxon>
        <taxon>50 kb inversion clade</taxon>
        <taxon>NPAAA clade</taxon>
        <taxon>indigoferoid/millettioid clade</taxon>
        <taxon>Phaseoleae</taxon>
        <taxon>Vigna</taxon>
    </lineage>
</organism>
<protein>
    <submittedName>
        <fullName evidence="2">Uncharacterized protein</fullName>
    </submittedName>
</protein>
<gene>
    <name evidence="2" type="ORF">HKW66_Vig0056640</name>
</gene>
<dbReference type="EMBL" id="JABFOF010000002">
    <property type="protein sequence ID" value="KAG2406408.1"/>
    <property type="molecule type" value="Genomic_DNA"/>
</dbReference>
<feature type="region of interest" description="Disordered" evidence="1">
    <location>
        <begin position="145"/>
        <end position="172"/>
    </location>
</feature>
<name>A0A8T0L657_PHAAN</name>
<feature type="region of interest" description="Disordered" evidence="1">
    <location>
        <begin position="76"/>
        <end position="116"/>
    </location>
</feature>
<accession>A0A8T0L657</accession>